<proteinExistence type="predicted"/>
<keyword evidence="7" id="KW-1185">Reference proteome</keyword>
<organism evidence="6 7">
    <name type="scientific">Glaciibacter psychrotolerans</name>
    <dbReference type="NCBI Taxonomy" id="670054"/>
    <lineage>
        <taxon>Bacteria</taxon>
        <taxon>Bacillati</taxon>
        <taxon>Actinomycetota</taxon>
        <taxon>Actinomycetes</taxon>
        <taxon>Micrococcales</taxon>
        <taxon>Microbacteriaceae</taxon>
        <taxon>Glaciibacter</taxon>
    </lineage>
</organism>
<dbReference type="Pfam" id="PF09972">
    <property type="entry name" value="DUF2207"/>
    <property type="match status" value="1"/>
</dbReference>
<comment type="caution">
    <text evidence="6">The sequence shown here is derived from an EMBL/GenBank/DDBJ whole genome shotgun (WGS) entry which is preliminary data.</text>
</comment>
<dbReference type="RefSeq" id="WP_179578675.1">
    <property type="nucleotide sequence ID" value="NZ_JACCFM010000001.1"/>
</dbReference>
<accession>A0A7Z0EFI3</accession>
<feature type="chain" id="PRO_5038969831" evidence="3">
    <location>
        <begin position="23"/>
        <end position="638"/>
    </location>
</feature>
<keyword evidence="2" id="KW-1133">Transmembrane helix</keyword>
<reference evidence="6 7" key="1">
    <citation type="submission" date="2020-07" db="EMBL/GenBank/DDBJ databases">
        <title>Sequencing the genomes of 1000 actinobacteria strains.</title>
        <authorList>
            <person name="Klenk H.-P."/>
        </authorList>
    </citation>
    <scope>NUCLEOTIDE SEQUENCE [LARGE SCALE GENOMIC DNA]</scope>
    <source>
        <strain evidence="6 7">LI1</strain>
    </source>
</reference>
<feature type="compositionally biased region" description="Basic and acidic residues" evidence="1">
    <location>
        <begin position="35"/>
        <end position="48"/>
    </location>
</feature>
<keyword evidence="2" id="KW-0472">Membrane</keyword>
<feature type="transmembrane region" description="Helical" evidence="2">
    <location>
        <begin position="283"/>
        <end position="305"/>
    </location>
</feature>
<evidence type="ECO:0000256" key="2">
    <source>
        <dbReference type="SAM" id="Phobius"/>
    </source>
</evidence>
<dbReference type="InterPro" id="IPR048389">
    <property type="entry name" value="YciQ-like_C"/>
</dbReference>
<evidence type="ECO:0000256" key="1">
    <source>
        <dbReference type="SAM" id="MobiDB-lite"/>
    </source>
</evidence>
<feature type="signal peptide" evidence="3">
    <location>
        <begin position="1"/>
        <end position="22"/>
    </location>
</feature>
<keyword evidence="2" id="KW-0812">Transmembrane</keyword>
<evidence type="ECO:0000259" key="4">
    <source>
        <dbReference type="Pfam" id="PF09972"/>
    </source>
</evidence>
<keyword evidence="3" id="KW-0732">Signal</keyword>
<name>A0A7Z0EFI3_9MICO</name>
<protein>
    <submittedName>
        <fullName evidence="6">Putative membrane protein YgcG</fullName>
    </submittedName>
</protein>
<feature type="region of interest" description="Disordered" evidence="1">
    <location>
        <begin position="125"/>
        <end position="148"/>
    </location>
</feature>
<feature type="compositionally biased region" description="Polar residues" evidence="1">
    <location>
        <begin position="125"/>
        <end position="141"/>
    </location>
</feature>
<gene>
    <name evidence="6" type="ORF">HNR05_001788</name>
</gene>
<evidence type="ECO:0000256" key="3">
    <source>
        <dbReference type="SAM" id="SignalP"/>
    </source>
</evidence>
<evidence type="ECO:0000259" key="5">
    <source>
        <dbReference type="Pfam" id="PF20990"/>
    </source>
</evidence>
<feature type="region of interest" description="Disordered" evidence="1">
    <location>
        <begin position="35"/>
        <end position="57"/>
    </location>
</feature>
<feature type="region of interest" description="Disordered" evidence="1">
    <location>
        <begin position="614"/>
        <end position="638"/>
    </location>
</feature>
<feature type="transmembrane region" description="Helical" evidence="2">
    <location>
        <begin position="442"/>
        <end position="462"/>
    </location>
</feature>
<feature type="transmembrane region" description="Helical" evidence="2">
    <location>
        <begin position="468"/>
        <end position="489"/>
    </location>
</feature>
<dbReference type="Pfam" id="PF20990">
    <property type="entry name" value="DUF2207_C"/>
    <property type="match status" value="1"/>
</dbReference>
<dbReference type="EMBL" id="JACCFM010000001">
    <property type="protein sequence ID" value="NYJ19997.1"/>
    <property type="molecule type" value="Genomic_DNA"/>
</dbReference>
<evidence type="ECO:0000313" key="7">
    <source>
        <dbReference type="Proteomes" id="UP000537260"/>
    </source>
</evidence>
<dbReference type="AlphaFoldDB" id="A0A7Z0EFI3"/>
<feature type="compositionally biased region" description="Gly residues" evidence="1">
    <location>
        <begin position="619"/>
        <end position="638"/>
    </location>
</feature>
<dbReference type="InterPro" id="IPR018702">
    <property type="entry name" value="DUF2207"/>
</dbReference>
<sequence length="638" mass="66194">MRRLPHLLVLTALAGLSLTALALTAPSLAVADTARADTGRADTARAETARTGASSPLVRPLGGTADFSFDSWTSDLRLGLTPEGHSQLTTTETIVARFPEIDQNRGIRRAIPTDYDGHTTDLTIQSVTDESGTPRSFSQETSSDDSGDYRELTIAGDNYVHGAQTYVITFSQTNVTLQPNDATDQEFFWEINGTGWAQPFGSVTAHLTLDPAIAPMFTGEVRCLQGAASSTVVCAEPKVSTDATGTQISAVAHDLAPHEGLAIVVGFAPGTFVPRDTSFTANVFPSIGLAGALAAVIALGLAVVLRTTRWRNASGRPTIIAEYLPPKGVNLLTAAEVTGTSKRVIPSLILSFAVRGNLRLLDADGKKKNQYLIELVHADGLDATELSVLTAFFPGLPPGDTRNLATTDSKLARALQKLIAASRTQVVNDGLRVTPGGAERGWLIALGVVALVFSGGGSLAALSDGIGGLIPFGTLVVGMGAAIAALIAVSSVRPLTPAGAELRDYLAGLRLYIELAEADRLRFLQSPGGAERTAVEEGNRPLQVLKLYERVVPYAELFGLEKEWSAVLGDYYSRSDTEPDWYRGSSAFNALAFGSAIGSLSGASSSAWSGTASSSSSSGFGGGASVGGGGGGGGGGGV</sequence>
<feature type="domain" description="DUF2207" evidence="4">
    <location>
        <begin position="88"/>
        <end position="267"/>
    </location>
</feature>
<dbReference type="Proteomes" id="UP000537260">
    <property type="component" value="Unassembled WGS sequence"/>
</dbReference>
<evidence type="ECO:0000313" key="6">
    <source>
        <dbReference type="EMBL" id="NYJ19997.1"/>
    </source>
</evidence>
<feature type="domain" description="Predicted membrane protein YciQ-like C-terminal" evidence="5">
    <location>
        <begin position="326"/>
        <end position="566"/>
    </location>
</feature>